<accession>A0A0R1NXE8</accession>
<dbReference type="GO" id="GO:0003677">
    <property type="term" value="F:DNA binding"/>
    <property type="evidence" value="ECO:0007669"/>
    <property type="project" value="InterPro"/>
</dbReference>
<name>A0A0R1NXE8_9LACO</name>
<dbReference type="Pfam" id="PF01381">
    <property type="entry name" value="HTH_3"/>
    <property type="match status" value="1"/>
</dbReference>
<proteinExistence type="predicted"/>
<dbReference type="InterPro" id="IPR053163">
    <property type="entry name" value="HTH-type_regulator_Rgg"/>
</dbReference>
<evidence type="ECO:0000313" key="3">
    <source>
        <dbReference type="Proteomes" id="UP000051311"/>
    </source>
</evidence>
<protein>
    <recommendedName>
        <fullName evidence="1">HTH cro/C1-type domain-containing protein</fullName>
    </recommendedName>
</protein>
<comment type="caution">
    <text evidence="2">The sequence shown here is derived from an EMBL/GenBank/DDBJ whole genome shotgun (WGS) entry which is preliminary data.</text>
</comment>
<dbReference type="PANTHER" id="PTHR37038">
    <property type="entry name" value="TRANSCRIPTIONAL REGULATOR-RELATED"/>
    <property type="match status" value="1"/>
</dbReference>
<dbReference type="Gene3D" id="1.10.260.40">
    <property type="entry name" value="lambda repressor-like DNA-binding domains"/>
    <property type="match status" value="1"/>
</dbReference>
<evidence type="ECO:0000313" key="2">
    <source>
        <dbReference type="EMBL" id="KRL24689.1"/>
    </source>
</evidence>
<organism evidence="2 3">
    <name type="scientific">Lactobacillus gallinarum DSM 10532 = JCM 2011</name>
    <dbReference type="NCBI Taxonomy" id="1423748"/>
    <lineage>
        <taxon>Bacteria</taxon>
        <taxon>Bacillati</taxon>
        <taxon>Bacillota</taxon>
        <taxon>Bacilli</taxon>
        <taxon>Lactobacillales</taxon>
        <taxon>Lactobacillaceae</taxon>
        <taxon>Lactobacillus</taxon>
    </lineage>
</organism>
<dbReference type="InterPro" id="IPR010982">
    <property type="entry name" value="Lambda_DNA-bd_dom_sf"/>
</dbReference>
<dbReference type="eggNOG" id="ENOG5030A94">
    <property type="taxonomic scope" value="Bacteria"/>
</dbReference>
<dbReference type="InterPro" id="IPR001387">
    <property type="entry name" value="Cro/C1-type_HTH"/>
</dbReference>
<feature type="domain" description="HTH cro/C1-type" evidence="1">
    <location>
        <begin position="7"/>
        <end position="60"/>
    </location>
</feature>
<dbReference type="PATRIC" id="fig|1423748.3.peg.136"/>
<dbReference type="PROSITE" id="PS50943">
    <property type="entry name" value="HTH_CROC1"/>
    <property type="match status" value="1"/>
</dbReference>
<dbReference type="CDD" id="cd00093">
    <property type="entry name" value="HTH_XRE"/>
    <property type="match status" value="1"/>
</dbReference>
<dbReference type="OrthoDB" id="2324996at2"/>
<sequence>MRIGKLLRESRLAAGLTQTEMVAGVVSESFYSKVERGIHSIDADTLIEILKANHINPVQFFSKTLDGPIQESPHKKSLQDASFMANKIANSANKRDLEKLGQLKKEIDQAEEQGKPYYIWIPYILELMTAWITHSTDDISEPVKKKIQHLSKGNNWGFLNYEYLGMAFIALTPEQVLNFSHTAYQSYVKNSENILSYTNTVGIANLVIDFLMYAYIHNFNKELCAETFAFFDKNIPYEASFYQHRVIVRLYKTLFDNDTEKVDFYTRLLEEDNFTFCLENVPVAKKDGSHAH</sequence>
<dbReference type="EMBL" id="AZEL01000007">
    <property type="protein sequence ID" value="KRL24689.1"/>
    <property type="molecule type" value="Genomic_DNA"/>
</dbReference>
<dbReference type="SMART" id="SM00530">
    <property type="entry name" value="HTH_XRE"/>
    <property type="match status" value="1"/>
</dbReference>
<dbReference type="AlphaFoldDB" id="A0A0R1NXE8"/>
<reference evidence="2 3" key="1">
    <citation type="journal article" date="2015" name="Genome Announc.">
        <title>Expanding the biotechnology potential of lactobacilli through comparative genomics of 213 strains and associated genera.</title>
        <authorList>
            <person name="Sun Z."/>
            <person name="Harris H.M."/>
            <person name="McCann A."/>
            <person name="Guo C."/>
            <person name="Argimon S."/>
            <person name="Zhang W."/>
            <person name="Yang X."/>
            <person name="Jeffery I.B."/>
            <person name="Cooney J.C."/>
            <person name="Kagawa T.F."/>
            <person name="Liu W."/>
            <person name="Song Y."/>
            <person name="Salvetti E."/>
            <person name="Wrobel A."/>
            <person name="Rasinkangas P."/>
            <person name="Parkhill J."/>
            <person name="Rea M.C."/>
            <person name="O'Sullivan O."/>
            <person name="Ritari J."/>
            <person name="Douillard F.P."/>
            <person name="Paul Ross R."/>
            <person name="Yang R."/>
            <person name="Briner A.E."/>
            <person name="Felis G.E."/>
            <person name="de Vos W.M."/>
            <person name="Barrangou R."/>
            <person name="Klaenhammer T.R."/>
            <person name="Caufield P.W."/>
            <person name="Cui Y."/>
            <person name="Zhang H."/>
            <person name="O'Toole P.W."/>
        </authorList>
    </citation>
    <scope>NUCLEOTIDE SEQUENCE [LARGE SCALE GENOMIC DNA]</scope>
    <source>
        <strain evidence="2 3">DSM 10532</strain>
    </source>
</reference>
<dbReference type="Proteomes" id="UP000051311">
    <property type="component" value="Unassembled WGS sequence"/>
</dbReference>
<evidence type="ECO:0000259" key="1">
    <source>
        <dbReference type="PROSITE" id="PS50943"/>
    </source>
</evidence>
<dbReference type="STRING" id="1423748.FC37_GL000123"/>
<dbReference type="SUPFAM" id="SSF47413">
    <property type="entry name" value="lambda repressor-like DNA-binding domains"/>
    <property type="match status" value="1"/>
</dbReference>
<gene>
    <name evidence="2" type="ORF">FC37_GL000123</name>
</gene>